<keyword evidence="2" id="KW-0732">Signal</keyword>
<evidence type="ECO:0000313" key="4">
    <source>
        <dbReference type="Proteomes" id="UP001524569"/>
    </source>
</evidence>
<comment type="caution">
    <text evidence="3">The sequence shown here is derived from an EMBL/GenBank/DDBJ whole genome shotgun (WGS) entry which is preliminary data.</text>
</comment>
<accession>A0ABT1UJF4</accession>
<evidence type="ECO:0000256" key="1">
    <source>
        <dbReference type="SAM" id="MobiDB-lite"/>
    </source>
</evidence>
<sequence length="84" mass="9453">MRTVIIFTLPLLLLPGWAGAEDDESKTSKTVKIEGGKYVGEEHDIEIYDYHSGVYQSVTVYRKPQKADKTQDSAAQPAEQPQKR</sequence>
<proteinExistence type="predicted"/>
<evidence type="ECO:0000256" key="2">
    <source>
        <dbReference type="SAM" id="SignalP"/>
    </source>
</evidence>
<reference evidence="3 4" key="1">
    <citation type="submission" date="2022-07" db="EMBL/GenBank/DDBJ databases">
        <title>Methylomonas rivi sp. nov., Methylomonas rosea sp. nov., Methylomonas aureus sp. nov. and Methylomonas subterranea sp. nov., four novel methanotrophs isolated from a freshwater creek and the deep terrestrial subsurface.</title>
        <authorList>
            <person name="Abin C."/>
            <person name="Sankaranarayanan K."/>
            <person name="Garner C."/>
            <person name="Sindelar R."/>
            <person name="Kotary K."/>
            <person name="Garner R."/>
            <person name="Barclay S."/>
            <person name="Lawson P."/>
            <person name="Krumholz L."/>
        </authorList>
    </citation>
    <scope>NUCLEOTIDE SEQUENCE [LARGE SCALE GENOMIC DNA]</scope>
    <source>
        <strain evidence="3 4">SURF-1</strain>
    </source>
</reference>
<evidence type="ECO:0000313" key="3">
    <source>
        <dbReference type="EMBL" id="MCQ8182370.1"/>
    </source>
</evidence>
<feature type="region of interest" description="Disordered" evidence="1">
    <location>
        <begin position="64"/>
        <end position="84"/>
    </location>
</feature>
<name>A0ABT1UJF4_9GAMM</name>
<protein>
    <recommendedName>
        <fullName evidence="5">DUF2782 domain-containing protein</fullName>
    </recommendedName>
</protein>
<dbReference type="Proteomes" id="UP001524569">
    <property type="component" value="Unassembled WGS sequence"/>
</dbReference>
<dbReference type="EMBL" id="JANIBM010000022">
    <property type="protein sequence ID" value="MCQ8182370.1"/>
    <property type="molecule type" value="Genomic_DNA"/>
</dbReference>
<feature type="signal peptide" evidence="2">
    <location>
        <begin position="1"/>
        <end position="20"/>
    </location>
</feature>
<keyword evidence="4" id="KW-1185">Reference proteome</keyword>
<gene>
    <name evidence="3" type="ORF">NP603_14710</name>
</gene>
<evidence type="ECO:0008006" key="5">
    <source>
        <dbReference type="Google" id="ProtNLM"/>
    </source>
</evidence>
<dbReference type="RefSeq" id="WP_256611674.1">
    <property type="nucleotide sequence ID" value="NZ_JANIBM010000022.1"/>
</dbReference>
<organism evidence="3 4">
    <name type="scientific">Methylomonas aurea</name>
    <dbReference type="NCBI Taxonomy" id="2952224"/>
    <lineage>
        <taxon>Bacteria</taxon>
        <taxon>Pseudomonadati</taxon>
        <taxon>Pseudomonadota</taxon>
        <taxon>Gammaproteobacteria</taxon>
        <taxon>Methylococcales</taxon>
        <taxon>Methylococcaceae</taxon>
        <taxon>Methylomonas</taxon>
    </lineage>
</organism>
<feature type="chain" id="PRO_5047056492" description="DUF2782 domain-containing protein" evidence="2">
    <location>
        <begin position="21"/>
        <end position="84"/>
    </location>
</feature>